<protein>
    <recommendedName>
        <fullName evidence="2">DUF547 domain-containing protein</fullName>
    </recommendedName>
</protein>
<dbReference type="PANTHER" id="PTHR34386:SF1">
    <property type="entry name" value="GLUTAREDOXIN-LIKE PROTEIN NRDH"/>
    <property type="match status" value="1"/>
</dbReference>
<evidence type="ECO:0000256" key="1">
    <source>
        <dbReference type="SAM" id="SignalP"/>
    </source>
</evidence>
<dbReference type="RefSeq" id="WP_013762844.1">
    <property type="nucleotide sequence ID" value="NC_015510.1"/>
</dbReference>
<evidence type="ECO:0000313" key="4">
    <source>
        <dbReference type="Proteomes" id="UP000008461"/>
    </source>
</evidence>
<feature type="chain" id="PRO_5003316194" description="DUF547 domain-containing protein" evidence="1">
    <location>
        <begin position="24"/>
        <end position="238"/>
    </location>
</feature>
<dbReference type="Pfam" id="PF04784">
    <property type="entry name" value="DUF547"/>
    <property type="match status" value="1"/>
</dbReference>
<dbReference type="EMBL" id="CP002691">
    <property type="protein sequence ID" value="AEE48280.1"/>
    <property type="molecule type" value="Genomic_DNA"/>
</dbReference>
<evidence type="ECO:0000259" key="2">
    <source>
        <dbReference type="Pfam" id="PF04784"/>
    </source>
</evidence>
<keyword evidence="1" id="KW-0732">Signal</keyword>
<organism evidence="3 4">
    <name type="scientific">Haliscomenobacter hydrossis (strain ATCC 27775 / DSM 1100 / LMG 10767 / O)</name>
    <dbReference type="NCBI Taxonomy" id="760192"/>
    <lineage>
        <taxon>Bacteria</taxon>
        <taxon>Pseudomonadati</taxon>
        <taxon>Bacteroidota</taxon>
        <taxon>Saprospiria</taxon>
        <taxon>Saprospirales</taxon>
        <taxon>Haliscomenobacteraceae</taxon>
        <taxon>Haliscomenobacter</taxon>
    </lineage>
</organism>
<evidence type="ECO:0000313" key="3">
    <source>
        <dbReference type="EMBL" id="AEE48280.1"/>
    </source>
</evidence>
<dbReference type="KEGG" id="hhy:Halhy_0368"/>
<name>F4KX52_HALH1</name>
<dbReference type="GO" id="GO:0045454">
    <property type="term" value="P:cell redox homeostasis"/>
    <property type="evidence" value="ECO:0007669"/>
    <property type="project" value="TreeGrafter"/>
</dbReference>
<feature type="signal peptide" evidence="1">
    <location>
        <begin position="1"/>
        <end position="23"/>
    </location>
</feature>
<keyword evidence="4" id="KW-1185">Reference proteome</keyword>
<reference evidence="3 4" key="1">
    <citation type="journal article" date="2011" name="Stand. Genomic Sci.">
        <title>Complete genome sequence of Haliscomenobacter hydrossis type strain (O).</title>
        <authorList>
            <consortium name="US DOE Joint Genome Institute (JGI-PGF)"/>
            <person name="Daligault H."/>
            <person name="Lapidus A."/>
            <person name="Zeytun A."/>
            <person name="Nolan M."/>
            <person name="Lucas S."/>
            <person name="Del Rio T.G."/>
            <person name="Tice H."/>
            <person name="Cheng J.F."/>
            <person name="Tapia R."/>
            <person name="Han C."/>
            <person name="Goodwin L."/>
            <person name="Pitluck S."/>
            <person name="Liolios K."/>
            <person name="Pagani I."/>
            <person name="Ivanova N."/>
            <person name="Huntemann M."/>
            <person name="Mavromatis K."/>
            <person name="Mikhailova N."/>
            <person name="Pati A."/>
            <person name="Chen A."/>
            <person name="Palaniappan K."/>
            <person name="Land M."/>
            <person name="Hauser L."/>
            <person name="Brambilla E.M."/>
            <person name="Rohde M."/>
            <person name="Verbarg S."/>
            <person name="Goker M."/>
            <person name="Bristow J."/>
            <person name="Eisen J.A."/>
            <person name="Markowitz V."/>
            <person name="Hugenholtz P."/>
            <person name="Kyrpides N.C."/>
            <person name="Klenk H.P."/>
            <person name="Woyke T."/>
        </authorList>
    </citation>
    <scope>NUCLEOTIDE SEQUENCE [LARGE SCALE GENOMIC DNA]</scope>
    <source>
        <strain evidence="4">ATCC 27775 / DSM 1100 / LMG 10767 / O</strain>
    </source>
</reference>
<dbReference type="InterPro" id="IPR051548">
    <property type="entry name" value="Grx-like_ET"/>
</dbReference>
<dbReference type="eggNOG" id="COG0398">
    <property type="taxonomic scope" value="Bacteria"/>
</dbReference>
<dbReference type="OrthoDB" id="526867at2"/>
<accession>F4KX52</accession>
<proteinExistence type="predicted"/>
<dbReference type="Proteomes" id="UP000008461">
    <property type="component" value="Chromosome"/>
</dbReference>
<dbReference type="HOGENOM" id="CLU_054137_1_2_10"/>
<dbReference type="STRING" id="760192.Halhy_0368"/>
<dbReference type="GO" id="GO:0009055">
    <property type="term" value="F:electron transfer activity"/>
    <property type="evidence" value="ECO:0007669"/>
    <property type="project" value="TreeGrafter"/>
</dbReference>
<feature type="domain" description="DUF547" evidence="2">
    <location>
        <begin position="72"/>
        <end position="180"/>
    </location>
</feature>
<reference key="2">
    <citation type="submission" date="2011-04" db="EMBL/GenBank/DDBJ databases">
        <title>Complete sequence of chromosome of Haliscomenobacter hydrossis DSM 1100.</title>
        <authorList>
            <consortium name="US DOE Joint Genome Institute (JGI-PGF)"/>
            <person name="Lucas S."/>
            <person name="Han J."/>
            <person name="Lapidus A."/>
            <person name="Bruce D."/>
            <person name="Goodwin L."/>
            <person name="Pitluck S."/>
            <person name="Peters L."/>
            <person name="Kyrpides N."/>
            <person name="Mavromatis K."/>
            <person name="Ivanova N."/>
            <person name="Ovchinnikova G."/>
            <person name="Pagani I."/>
            <person name="Daligault H."/>
            <person name="Detter J.C."/>
            <person name="Han C."/>
            <person name="Land M."/>
            <person name="Hauser L."/>
            <person name="Markowitz V."/>
            <person name="Cheng J.-F."/>
            <person name="Hugenholtz P."/>
            <person name="Woyke T."/>
            <person name="Wu D."/>
            <person name="Verbarg S."/>
            <person name="Frueling A."/>
            <person name="Brambilla E."/>
            <person name="Klenk H.-P."/>
            <person name="Eisen J.A."/>
        </authorList>
    </citation>
    <scope>NUCLEOTIDE SEQUENCE</scope>
    <source>
        <strain>DSM 1100</strain>
    </source>
</reference>
<dbReference type="InterPro" id="IPR006869">
    <property type="entry name" value="DUF547"/>
</dbReference>
<gene>
    <name evidence="3" type="ordered locus">Halhy_0368</name>
</gene>
<dbReference type="AlphaFoldDB" id="F4KX52"/>
<dbReference type="PANTHER" id="PTHR34386">
    <property type="entry name" value="GLUTAREDOXIN"/>
    <property type="match status" value="1"/>
</dbReference>
<sequence length="238" mass="26892">MYKASLFFSLLLGAIFLIPTALPADPPSHEVWDALLKKYVSATGKVNYKGIKADKTKLEDYLKTLSSNAPESSWSKPEQMAFWINAYNAFTVKLIVDNYPLASINKLHGGKPWDHKWIKIGGKTYSLNNLENDILRPQFKDARIHFAVNCAAKSCPPLLNTAWTASNLNANLDAQAKKFINNPVFNKLSDKKVEVSKIFEWYAEDFGKIIDFLNKYASTKVSAKAKVSYVEYDWALNE</sequence>